<organism evidence="1 2">
    <name type="scientific">Enterococcus faecalis ERV63</name>
    <dbReference type="NCBI Taxonomy" id="1134793"/>
    <lineage>
        <taxon>Bacteria</taxon>
        <taxon>Bacillati</taxon>
        <taxon>Bacillota</taxon>
        <taxon>Bacilli</taxon>
        <taxon>Lactobacillales</taxon>
        <taxon>Enterococcaceae</taxon>
        <taxon>Enterococcus</taxon>
    </lineage>
</organism>
<name>A0AAV3GFX5_ENTFL</name>
<comment type="caution">
    <text evidence="1">The sequence shown here is derived from an EMBL/GenBank/DDBJ whole genome shotgun (WGS) entry which is preliminary data.</text>
</comment>
<proteinExistence type="predicted"/>
<dbReference type="AlphaFoldDB" id="A0AAV3GFX5"/>
<gene>
    <name evidence="1" type="ORF">HMPREF1336_03310</name>
</gene>
<evidence type="ECO:0000313" key="1">
    <source>
        <dbReference type="EMBL" id="EJV12364.1"/>
    </source>
</evidence>
<evidence type="ECO:0000313" key="2">
    <source>
        <dbReference type="Proteomes" id="UP000004117"/>
    </source>
</evidence>
<dbReference type="EMBL" id="ALZR01000129">
    <property type="protein sequence ID" value="EJV12364.1"/>
    <property type="molecule type" value="Genomic_DNA"/>
</dbReference>
<dbReference type="RefSeq" id="WP_002417764.1">
    <property type="nucleotide sequence ID" value="NZ_JH805761.1"/>
</dbReference>
<protein>
    <recommendedName>
        <fullName evidence="3">C1q domain-containing protein</fullName>
    </recommendedName>
</protein>
<dbReference type="Proteomes" id="UP000004117">
    <property type="component" value="Unassembled WGS sequence"/>
</dbReference>
<evidence type="ECO:0008006" key="3">
    <source>
        <dbReference type="Google" id="ProtNLM"/>
    </source>
</evidence>
<sequence>MKTNFERGQLNAQDDLNANFIEIGQLIKKSYLPVTLIDGIEGQISNVTAPNNKEVGVGNTVYYTTDIKPISVNSSTHKIVIEEDGIYCFVMQVWVQFSANHNGYYYLNVLKNGTRAPGQSRLWGTGADYLKNRNDATGIYIASLAKGDEINAIVETNFAGMIANSGIKSVLAVKIL</sequence>
<accession>A0AAV3GFX5</accession>
<reference evidence="1 2" key="1">
    <citation type="submission" date="2012-04" db="EMBL/GenBank/DDBJ databases">
        <authorList>
            <person name="Weinstock G."/>
            <person name="Sodergren E."/>
            <person name="Lobos E.A."/>
            <person name="Fulton L."/>
            <person name="Fulton R."/>
            <person name="Courtney L."/>
            <person name="Fronick C."/>
            <person name="O'Laughlin M."/>
            <person name="Godfrey J."/>
            <person name="Wilson R.M."/>
            <person name="Miner T."/>
            <person name="Farmer C."/>
            <person name="Delehaunty K."/>
            <person name="Cordes M."/>
            <person name="Minx P."/>
            <person name="Tomlinson C."/>
            <person name="Chen J."/>
            <person name="Wollam A."/>
            <person name="Pepin K.H."/>
            <person name="Bhonagiri V."/>
            <person name="Zhang X."/>
            <person name="Suruliraj S."/>
            <person name="Warren W."/>
            <person name="Mitreva M."/>
            <person name="Mardis E.R."/>
            <person name="Wilson R.K."/>
        </authorList>
    </citation>
    <scope>NUCLEOTIDE SEQUENCE [LARGE SCALE GENOMIC DNA]</scope>
    <source>
        <strain evidence="1 2">ERV63</strain>
    </source>
</reference>